<organism evidence="2 3">
    <name type="scientific">Juglans regia</name>
    <name type="common">English walnut</name>
    <dbReference type="NCBI Taxonomy" id="51240"/>
    <lineage>
        <taxon>Eukaryota</taxon>
        <taxon>Viridiplantae</taxon>
        <taxon>Streptophyta</taxon>
        <taxon>Embryophyta</taxon>
        <taxon>Tracheophyta</taxon>
        <taxon>Spermatophyta</taxon>
        <taxon>Magnoliopsida</taxon>
        <taxon>eudicotyledons</taxon>
        <taxon>Gunneridae</taxon>
        <taxon>Pentapetalae</taxon>
        <taxon>rosids</taxon>
        <taxon>fabids</taxon>
        <taxon>Fagales</taxon>
        <taxon>Juglandaceae</taxon>
        <taxon>Juglans</taxon>
    </lineage>
</organism>
<dbReference type="PANTHER" id="PTHR33512">
    <property type="entry name" value="PROTEIN, PUTATIVE (DUF1191)-RELATED"/>
    <property type="match status" value="1"/>
</dbReference>
<dbReference type="EMBL" id="LIHL02000007">
    <property type="protein sequence ID" value="KAF5464411.1"/>
    <property type="molecule type" value="Genomic_DNA"/>
</dbReference>
<dbReference type="PANTHER" id="PTHR33512:SF7">
    <property type="entry name" value="LEGUME LECTIN DOMAIN-CONTAINING PROTEIN"/>
    <property type="match status" value="1"/>
</dbReference>
<protein>
    <submittedName>
        <fullName evidence="2">Uncharacterized protein</fullName>
    </submittedName>
</protein>
<evidence type="ECO:0000256" key="1">
    <source>
        <dbReference type="SAM" id="Phobius"/>
    </source>
</evidence>
<keyword evidence="1" id="KW-1133">Transmembrane helix</keyword>
<comment type="caution">
    <text evidence="2">The sequence shown here is derived from an EMBL/GenBank/DDBJ whole genome shotgun (WGS) entry which is preliminary data.</text>
</comment>
<dbReference type="Pfam" id="PF06697">
    <property type="entry name" value="DUF1191"/>
    <property type="match status" value="1"/>
</dbReference>
<sequence>MAIRFCNSGTDQHKRQENAFRVKLMGFCKSWYYYTIWLIFSLSLSSFARGSNDYDLDSLNAFIHDYANKTLGNPRTGILYNISLPANFSGMEVSAIRLRSGQFWATGRKKISLFQFPPKIRPTPYAKRIAILCQNLGNWSSYYYNVPGYRLVAPVVGFVAYDSSNSSTLGNLKVNFSVMGNPISVHFSHEIVLGGKDLTPKCVKFGADGSFTLQDMNESYVCVSRSAGHFSVVVPKKHDQWILKFWVLGFGLGFVVLVLGGLVLAAIFRLLRRRRIMKMEQQTERGVAFDTFWIGGSKLPSASMIRTQPALENEYVP</sequence>
<dbReference type="Proteomes" id="UP000619265">
    <property type="component" value="Unassembled WGS sequence"/>
</dbReference>
<keyword evidence="1" id="KW-0472">Membrane</keyword>
<evidence type="ECO:0000313" key="3">
    <source>
        <dbReference type="Proteomes" id="UP000619265"/>
    </source>
</evidence>
<accession>A0A833XDD6</accession>
<dbReference type="InterPro" id="IPR010605">
    <property type="entry name" value="DUF1191"/>
</dbReference>
<feature type="transmembrane region" description="Helical" evidence="1">
    <location>
        <begin position="245"/>
        <end position="271"/>
    </location>
</feature>
<dbReference type="AlphaFoldDB" id="A0A833XDD6"/>
<evidence type="ECO:0000313" key="2">
    <source>
        <dbReference type="EMBL" id="KAF5464411.1"/>
    </source>
</evidence>
<proteinExistence type="predicted"/>
<gene>
    <name evidence="2" type="ORF">F2P56_014488</name>
</gene>
<dbReference type="Gramene" id="Jr07_08060_p1">
    <property type="protein sequence ID" value="cds.Jr07_08060_p1"/>
    <property type="gene ID" value="Jr07_08060"/>
</dbReference>
<reference evidence="2" key="1">
    <citation type="submission" date="2015-10" db="EMBL/GenBank/DDBJ databases">
        <authorList>
            <person name="Martinez-Garcia P.J."/>
            <person name="Crepeau M.W."/>
            <person name="Puiu D."/>
            <person name="Gonzalez-Ibeas D."/>
            <person name="Whalen J."/>
            <person name="Stevens K."/>
            <person name="Paul R."/>
            <person name="Butterfield T."/>
            <person name="Britton M."/>
            <person name="Reagan R."/>
            <person name="Chakraborty S."/>
            <person name="Walawage S.L."/>
            <person name="Vasquez-Gross H.A."/>
            <person name="Cardeno C."/>
            <person name="Famula R."/>
            <person name="Pratt K."/>
            <person name="Kuruganti S."/>
            <person name="Aradhya M.K."/>
            <person name="Leslie C.A."/>
            <person name="Dandekar A.M."/>
            <person name="Salzberg S.L."/>
            <person name="Wegrzyn J.L."/>
            <person name="Langley C.H."/>
            <person name="Neale D.B."/>
        </authorList>
    </citation>
    <scope>NUCLEOTIDE SEQUENCE</scope>
    <source>
        <tissue evidence="2">Leaves</tissue>
    </source>
</reference>
<keyword evidence="1" id="KW-0812">Transmembrane</keyword>
<reference evidence="2" key="2">
    <citation type="submission" date="2020-03" db="EMBL/GenBank/DDBJ databases">
        <title>Walnut 2.0.</title>
        <authorList>
            <person name="Marrano A."/>
            <person name="Britton M."/>
            <person name="Zimin A.V."/>
            <person name="Zaini P.A."/>
            <person name="Workman R."/>
            <person name="Puiu D."/>
            <person name="Bianco L."/>
            <person name="Allen B.J."/>
            <person name="Troggio M."/>
            <person name="Leslie C.A."/>
            <person name="Timp W."/>
            <person name="Dendekar A."/>
            <person name="Salzberg S.L."/>
            <person name="Neale D.B."/>
        </authorList>
    </citation>
    <scope>NUCLEOTIDE SEQUENCE</scope>
    <source>
        <tissue evidence="2">Leaves</tissue>
    </source>
</reference>
<name>A0A833XDD6_JUGRE</name>